<dbReference type="SUPFAM" id="SSF53335">
    <property type="entry name" value="S-adenosyl-L-methionine-dependent methyltransferases"/>
    <property type="match status" value="1"/>
</dbReference>
<gene>
    <name evidence="3" type="ORF">F7Q92_16290</name>
</gene>
<keyword evidence="1 3" id="KW-0808">Transferase</keyword>
<evidence type="ECO:0000259" key="2">
    <source>
        <dbReference type="Pfam" id="PF13649"/>
    </source>
</evidence>
<reference evidence="3 4" key="1">
    <citation type="submission" date="2019-09" db="EMBL/GenBank/DDBJ databases">
        <title>Draft genome sequences of 48 bacterial type strains from the CCUG.</title>
        <authorList>
            <person name="Tunovic T."/>
            <person name="Pineiro-Iglesias B."/>
            <person name="Unosson C."/>
            <person name="Inganas E."/>
            <person name="Ohlen M."/>
            <person name="Cardew S."/>
            <person name="Jensie-Markopoulos S."/>
            <person name="Salva-Serra F."/>
            <person name="Jaen-Luchoro D."/>
            <person name="Karlsson R."/>
            <person name="Svensson-Stadler L."/>
            <person name="Chun J."/>
            <person name="Moore E."/>
        </authorList>
    </citation>
    <scope>NUCLEOTIDE SEQUENCE [LARGE SCALE GENOMIC DNA]</scope>
    <source>
        <strain evidence="3 4">CCUG 30977</strain>
    </source>
</reference>
<evidence type="ECO:0000256" key="1">
    <source>
        <dbReference type="ARBA" id="ARBA00022679"/>
    </source>
</evidence>
<dbReference type="InterPro" id="IPR041698">
    <property type="entry name" value="Methyltransf_25"/>
</dbReference>
<dbReference type="EMBL" id="VZPB01000046">
    <property type="protein sequence ID" value="KAB0577481.1"/>
    <property type="molecule type" value="Genomic_DNA"/>
</dbReference>
<dbReference type="InterPro" id="IPR029063">
    <property type="entry name" value="SAM-dependent_MTases_sf"/>
</dbReference>
<evidence type="ECO:0000313" key="3">
    <source>
        <dbReference type="EMBL" id="KAB0577481.1"/>
    </source>
</evidence>
<dbReference type="PANTHER" id="PTHR43861">
    <property type="entry name" value="TRANS-ACONITATE 2-METHYLTRANSFERASE-RELATED"/>
    <property type="match status" value="1"/>
</dbReference>
<dbReference type="OrthoDB" id="9786503at2"/>
<dbReference type="RefSeq" id="WP_151125161.1">
    <property type="nucleotide sequence ID" value="NZ_CP088081.1"/>
</dbReference>
<organism evidence="3 4">
    <name type="scientific">Ideonella dechloratans</name>
    <dbReference type="NCBI Taxonomy" id="36863"/>
    <lineage>
        <taxon>Bacteria</taxon>
        <taxon>Pseudomonadati</taxon>
        <taxon>Pseudomonadota</taxon>
        <taxon>Betaproteobacteria</taxon>
        <taxon>Burkholderiales</taxon>
        <taxon>Sphaerotilaceae</taxon>
        <taxon>Ideonella</taxon>
    </lineage>
</organism>
<accession>A0A643F8T7</accession>
<keyword evidence="3" id="KW-0489">Methyltransferase</keyword>
<keyword evidence="4" id="KW-1185">Reference proteome</keyword>
<dbReference type="Gene3D" id="3.40.50.150">
    <property type="entry name" value="Vaccinia Virus protein VP39"/>
    <property type="match status" value="1"/>
</dbReference>
<dbReference type="Pfam" id="PF13649">
    <property type="entry name" value="Methyltransf_25"/>
    <property type="match status" value="1"/>
</dbReference>
<name>A0A643F8T7_IDEDE</name>
<dbReference type="CDD" id="cd02440">
    <property type="entry name" value="AdoMet_MTases"/>
    <property type="match status" value="1"/>
</dbReference>
<proteinExistence type="predicted"/>
<comment type="caution">
    <text evidence="3">The sequence shown here is derived from an EMBL/GenBank/DDBJ whole genome shotgun (WGS) entry which is preliminary data.</text>
</comment>
<dbReference type="PANTHER" id="PTHR43861:SF3">
    <property type="entry name" value="PUTATIVE (AFU_ORTHOLOGUE AFUA_2G14390)-RELATED"/>
    <property type="match status" value="1"/>
</dbReference>
<protein>
    <submittedName>
        <fullName evidence="3">Class I SAM-dependent methyltransferase</fullName>
    </submittedName>
</protein>
<dbReference type="Proteomes" id="UP000430120">
    <property type="component" value="Unassembled WGS sequence"/>
</dbReference>
<dbReference type="GO" id="GO:0032259">
    <property type="term" value="P:methylation"/>
    <property type="evidence" value="ECO:0007669"/>
    <property type="project" value="UniProtKB-KW"/>
</dbReference>
<sequence>MSQFWDERFAEPGFKYGLQANAFLRQQAQAWPAGRVLLPGDGEGRNSVWLAEQGHRVLAVDSSAVGLAKAAGLAAQRSVAARWSGEQADLGHWAPESQAFDAVVLVYVHLPSALRTGLHRRLVQGLRPGGRLLIEAFHPAQLGHSSGGPRDPDMLMSLAALREDFAGLLTEQLGEEAEVLLDEGPGHQGAARVTRYVGMRP</sequence>
<dbReference type="AlphaFoldDB" id="A0A643F8T7"/>
<feature type="domain" description="Methyltransferase" evidence="2">
    <location>
        <begin position="39"/>
        <end position="130"/>
    </location>
</feature>
<dbReference type="GO" id="GO:0008168">
    <property type="term" value="F:methyltransferase activity"/>
    <property type="evidence" value="ECO:0007669"/>
    <property type="project" value="UniProtKB-KW"/>
</dbReference>
<evidence type="ECO:0000313" key="4">
    <source>
        <dbReference type="Proteomes" id="UP000430120"/>
    </source>
</evidence>